<dbReference type="STRING" id="1220554.GCA_001552135_03722"/>
<dbReference type="InterPro" id="IPR011766">
    <property type="entry name" value="TPP_enzyme_TPP-bd"/>
</dbReference>
<comment type="caution">
    <text evidence="3">The sequence shown here is derived from an EMBL/GenBank/DDBJ whole genome shotgun (WGS) entry which is preliminary data.</text>
</comment>
<proteinExistence type="predicted"/>
<dbReference type="InterPro" id="IPR029061">
    <property type="entry name" value="THDP-binding"/>
</dbReference>
<dbReference type="Pfam" id="PF02775">
    <property type="entry name" value="TPP_enzyme_C"/>
    <property type="match status" value="1"/>
</dbReference>
<keyword evidence="1" id="KW-0479">Metal-binding</keyword>
<accession>A0A5D0NU18</accession>
<keyword evidence="4" id="KW-1185">Reference proteome</keyword>
<feature type="domain" description="Thiamine pyrophosphate enzyme TPP-binding" evidence="2">
    <location>
        <begin position="375"/>
        <end position="450"/>
    </location>
</feature>
<evidence type="ECO:0000256" key="1">
    <source>
        <dbReference type="ARBA" id="ARBA00022723"/>
    </source>
</evidence>
<dbReference type="Proteomes" id="UP000323380">
    <property type="component" value="Unassembled WGS sequence"/>
</dbReference>
<evidence type="ECO:0000259" key="2">
    <source>
        <dbReference type="Pfam" id="PF02775"/>
    </source>
</evidence>
<dbReference type="GO" id="GO:0030976">
    <property type="term" value="F:thiamine pyrophosphate binding"/>
    <property type="evidence" value="ECO:0007669"/>
    <property type="project" value="InterPro"/>
</dbReference>
<dbReference type="GO" id="GO:0003824">
    <property type="term" value="F:catalytic activity"/>
    <property type="evidence" value="ECO:0007669"/>
    <property type="project" value="InterPro"/>
</dbReference>
<dbReference type="Gene3D" id="3.40.50.970">
    <property type="match status" value="2"/>
</dbReference>
<protein>
    <recommendedName>
        <fullName evidence="2">Thiamine pyrophosphate enzyme TPP-binding domain-containing protein</fullName>
    </recommendedName>
</protein>
<organism evidence="3 4">
    <name type="scientific">Actinomadura chibensis</name>
    <dbReference type="NCBI Taxonomy" id="392828"/>
    <lineage>
        <taxon>Bacteria</taxon>
        <taxon>Bacillati</taxon>
        <taxon>Actinomycetota</taxon>
        <taxon>Actinomycetes</taxon>
        <taxon>Streptosporangiales</taxon>
        <taxon>Thermomonosporaceae</taxon>
        <taxon>Actinomadura</taxon>
    </lineage>
</organism>
<dbReference type="GO" id="GO:0000287">
    <property type="term" value="F:magnesium ion binding"/>
    <property type="evidence" value="ECO:0007669"/>
    <property type="project" value="UniProtKB-ARBA"/>
</dbReference>
<gene>
    <name evidence="3" type="ORF">FXF69_00950</name>
</gene>
<dbReference type="PANTHER" id="PTHR43710:SF6">
    <property type="entry name" value="INDOLEPYRUVATE OXIDOREDUCTASE SUBUNIT IORA"/>
    <property type="match status" value="1"/>
</dbReference>
<dbReference type="PANTHER" id="PTHR43710">
    <property type="entry name" value="2-HYDROXYACYL-COA LYASE"/>
    <property type="match status" value="1"/>
</dbReference>
<dbReference type="InterPro" id="IPR045025">
    <property type="entry name" value="HACL1-like"/>
</dbReference>
<evidence type="ECO:0000313" key="3">
    <source>
        <dbReference type="EMBL" id="TYB47857.1"/>
    </source>
</evidence>
<dbReference type="AlphaFoldDB" id="A0A5D0NU18"/>
<reference evidence="3 4" key="1">
    <citation type="submission" date="2019-08" db="EMBL/GenBank/DDBJ databases">
        <title>Actinomadura sp. nov. CYP1-5 isolated from mountain soil.</title>
        <authorList>
            <person name="Songsumanus A."/>
            <person name="Kuncharoen N."/>
            <person name="Kudo T."/>
            <person name="Yuki M."/>
            <person name="Igarashi Y."/>
            <person name="Tanasupawat S."/>
        </authorList>
    </citation>
    <scope>NUCLEOTIDE SEQUENCE [LARGE SCALE GENOMIC DNA]</scope>
    <source>
        <strain evidence="3 4">JCM 14158</strain>
    </source>
</reference>
<dbReference type="SUPFAM" id="SSF52518">
    <property type="entry name" value="Thiamin diphosphate-binding fold (THDP-binding)"/>
    <property type="match status" value="2"/>
</dbReference>
<name>A0A5D0NU18_9ACTN</name>
<dbReference type="EMBL" id="VSFG01000001">
    <property type="protein sequence ID" value="TYB47857.1"/>
    <property type="molecule type" value="Genomic_DNA"/>
</dbReference>
<sequence length="502" mass="52200">MESVVTARPETAACLDVAEGIADMGAHVLAVAGAPVTHLARLLEGRSAFEWAINEKSALDTAVGISAAGGRACVVLKHNGLCTALDSLVNASAHTIGGGLVVVAGDDLDASSSTCLNDSRALACAARTPILEPIGRTDAPRIVQDATVLSERLGVPVLVRLTSAAHGHCGTGELPGGAGVLTKTGLGVDRDVAHGLTKLGRHQRQRLITLEAVRQEIDHGAYTDLSCARTCRDGVIAVGAATRHVAAGDGRCVLTLRVGWPLPAQVAEFVKWHPRVLVVEEPLPFTEGLVRALPTGPTRVRGRSSGHLPPEGALSTELVARAWDREPGGWTTIGRKPDRLPPIGRYDALYRAVSRLYTEGAFVAADVGSSVRLCYPPYTAADVALSLGSAVAVASGAARAGRRAVGVIGDYGLLHSGMESLAEAAARRVPVLAVVLANGVQAKTGGQPVPPVGLERLVRSLGIRRVDGWDDEAVPADAAHRRLRTLLHGDLPAVALVRDGRP</sequence>
<evidence type="ECO:0000313" key="4">
    <source>
        <dbReference type="Proteomes" id="UP000323380"/>
    </source>
</evidence>